<gene>
    <name evidence="1" type="ORF">FLL45_14665</name>
</gene>
<organism evidence="1 2">
    <name type="scientific">Aliikangiella marina</name>
    <dbReference type="NCBI Taxonomy" id="1712262"/>
    <lineage>
        <taxon>Bacteria</taxon>
        <taxon>Pseudomonadati</taxon>
        <taxon>Pseudomonadota</taxon>
        <taxon>Gammaproteobacteria</taxon>
        <taxon>Oceanospirillales</taxon>
        <taxon>Pleioneaceae</taxon>
        <taxon>Aliikangiella</taxon>
    </lineage>
</organism>
<dbReference type="AlphaFoldDB" id="A0A545TA57"/>
<protein>
    <submittedName>
        <fullName evidence="1">Uncharacterized protein</fullName>
    </submittedName>
</protein>
<comment type="caution">
    <text evidence="1">The sequence shown here is derived from an EMBL/GenBank/DDBJ whole genome shotgun (WGS) entry which is preliminary data.</text>
</comment>
<dbReference type="InterPro" id="IPR046500">
    <property type="entry name" value="DUF6678"/>
</dbReference>
<dbReference type="Proteomes" id="UP000317839">
    <property type="component" value="Unassembled WGS sequence"/>
</dbReference>
<sequence length="112" mass="13075">MSDTKWEKIIDRVTDVVGEVFVNYKLIYSEEVYDSSLDSSDFKPFFIEPTLYKEVEWLEFPYSYCAPVNRNNLKAGTKTYDQDVAAIKDVLDMIGRFDLEQSQAGLKIYGYR</sequence>
<accession>A0A545TA57</accession>
<name>A0A545TA57_9GAMM</name>
<evidence type="ECO:0000313" key="2">
    <source>
        <dbReference type="Proteomes" id="UP000317839"/>
    </source>
</evidence>
<evidence type="ECO:0000313" key="1">
    <source>
        <dbReference type="EMBL" id="TQV74096.1"/>
    </source>
</evidence>
<reference evidence="1 2" key="1">
    <citation type="submission" date="2019-06" db="EMBL/GenBank/DDBJ databases">
        <title>Draft genome of Aliikangiella marina GYP-15.</title>
        <authorList>
            <person name="Wang G."/>
        </authorList>
    </citation>
    <scope>NUCLEOTIDE SEQUENCE [LARGE SCALE GENOMIC DNA]</scope>
    <source>
        <strain evidence="1 2">GYP-15</strain>
    </source>
</reference>
<keyword evidence="2" id="KW-1185">Reference proteome</keyword>
<dbReference type="Pfam" id="PF20383">
    <property type="entry name" value="DUF6678"/>
    <property type="match status" value="1"/>
</dbReference>
<proteinExistence type="predicted"/>
<dbReference type="OrthoDB" id="7594215at2"/>
<dbReference type="EMBL" id="VIKR01000003">
    <property type="protein sequence ID" value="TQV74096.1"/>
    <property type="molecule type" value="Genomic_DNA"/>
</dbReference>